<dbReference type="SMART" id="SM00354">
    <property type="entry name" value="HTH_LACI"/>
    <property type="match status" value="1"/>
</dbReference>
<dbReference type="GO" id="GO:0003700">
    <property type="term" value="F:DNA-binding transcription factor activity"/>
    <property type="evidence" value="ECO:0007669"/>
    <property type="project" value="TreeGrafter"/>
</dbReference>
<name>A0A3P2RMJ4_WEIVI</name>
<keyword evidence="1" id="KW-0805">Transcription regulation</keyword>
<organism evidence="5 6">
    <name type="scientific">Weissella viridescens</name>
    <name type="common">Lactobacillus viridescens</name>
    <dbReference type="NCBI Taxonomy" id="1629"/>
    <lineage>
        <taxon>Bacteria</taxon>
        <taxon>Bacillati</taxon>
        <taxon>Bacillota</taxon>
        <taxon>Bacilli</taxon>
        <taxon>Lactobacillales</taxon>
        <taxon>Lactobacillaceae</taxon>
        <taxon>Weissella</taxon>
    </lineage>
</organism>
<dbReference type="InterPro" id="IPR028082">
    <property type="entry name" value="Peripla_BP_I"/>
</dbReference>
<dbReference type="GO" id="GO:0000976">
    <property type="term" value="F:transcription cis-regulatory region binding"/>
    <property type="evidence" value="ECO:0007669"/>
    <property type="project" value="TreeGrafter"/>
</dbReference>
<reference evidence="5 6" key="1">
    <citation type="submission" date="2018-10" db="EMBL/GenBank/DDBJ databases">
        <title>Draft genome sequence of Weissella viridescens UCO-SMC3.</title>
        <authorList>
            <person name="Garcia-Cancino A."/>
            <person name="Espinoza-Monje M."/>
            <person name="Albarracin L."/>
            <person name="Garcia-Castillo V."/>
            <person name="Campos-Martin J."/>
            <person name="Nakano Y."/>
            <person name="Guitierrez-Zamorano C."/>
            <person name="Ikeda-Ohtsubo W."/>
            <person name="Morita H."/>
            <person name="Kitazawa H."/>
            <person name="Villena J."/>
        </authorList>
    </citation>
    <scope>NUCLEOTIDE SEQUENCE [LARGE SCALE GENOMIC DNA]</scope>
    <source>
        <strain evidence="5 6">UCO-SMC3</strain>
    </source>
</reference>
<dbReference type="Pfam" id="PF00356">
    <property type="entry name" value="LacI"/>
    <property type="match status" value="1"/>
</dbReference>
<evidence type="ECO:0000259" key="4">
    <source>
        <dbReference type="PROSITE" id="PS50932"/>
    </source>
</evidence>
<comment type="caution">
    <text evidence="5">The sequence shown here is derived from an EMBL/GenBank/DDBJ whole genome shotgun (WGS) entry which is preliminary data.</text>
</comment>
<accession>A0A3P2RMJ4</accession>
<dbReference type="SUPFAM" id="SSF47413">
    <property type="entry name" value="lambda repressor-like DNA-binding domains"/>
    <property type="match status" value="1"/>
</dbReference>
<dbReference type="PANTHER" id="PTHR30146:SF154">
    <property type="entry name" value="TRANSCRIPTION REGULATOR, MEMBER OF GALR FAMILY"/>
    <property type="match status" value="1"/>
</dbReference>
<dbReference type="Pfam" id="PF13377">
    <property type="entry name" value="Peripla_BP_3"/>
    <property type="match status" value="1"/>
</dbReference>
<dbReference type="PANTHER" id="PTHR30146">
    <property type="entry name" value="LACI-RELATED TRANSCRIPTIONAL REPRESSOR"/>
    <property type="match status" value="1"/>
</dbReference>
<keyword evidence="3" id="KW-0804">Transcription</keyword>
<dbReference type="InterPro" id="IPR046335">
    <property type="entry name" value="LacI/GalR-like_sensor"/>
</dbReference>
<proteinExistence type="predicted"/>
<dbReference type="Gene3D" id="3.40.50.2300">
    <property type="match status" value="2"/>
</dbReference>
<dbReference type="Gene3D" id="1.10.260.40">
    <property type="entry name" value="lambda repressor-like DNA-binding domains"/>
    <property type="match status" value="1"/>
</dbReference>
<feature type="domain" description="HTH lacI-type" evidence="4">
    <location>
        <begin position="9"/>
        <end position="63"/>
    </location>
</feature>
<gene>
    <name evidence="5" type="ORF">D3P96_01775</name>
</gene>
<dbReference type="CDD" id="cd01392">
    <property type="entry name" value="HTH_LacI"/>
    <property type="match status" value="1"/>
</dbReference>
<evidence type="ECO:0000256" key="2">
    <source>
        <dbReference type="ARBA" id="ARBA00023125"/>
    </source>
</evidence>
<dbReference type="SUPFAM" id="SSF53822">
    <property type="entry name" value="Periplasmic binding protein-like I"/>
    <property type="match status" value="1"/>
</dbReference>
<keyword evidence="2" id="KW-0238">DNA-binding</keyword>
<dbReference type="PROSITE" id="PS50932">
    <property type="entry name" value="HTH_LACI_2"/>
    <property type="match status" value="1"/>
</dbReference>
<evidence type="ECO:0000313" key="6">
    <source>
        <dbReference type="Proteomes" id="UP000275836"/>
    </source>
</evidence>
<dbReference type="Proteomes" id="UP000275836">
    <property type="component" value="Unassembled WGS sequence"/>
</dbReference>
<dbReference type="OrthoDB" id="9796186at2"/>
<dbReference type="InterPro" id="IPR010982">
    <property type="entry name" value="Lambda_DNA-bd_dom_sf"/>
</dbReference>
<dbReference type="PROSITE" id="PS00356">
    <property type="entry name" value="HTH_LACI_1"/>
    <property type="match status" value="1"/>
</dbReference>
<dbReference type="InterPro" id="IPR000843">
    <property type="entry name" value="HTH_LacI"/>
</dbReference>
<evidence type="ECO:0000313" key="5">
    <source>
        <dbReference type="EMBL" id="RRG18738.1"/>
    </source>
</evidence>
<dbReference type="AlphaFoldDB" id="A0A3P2RMJ4"/>
<sequence length="323" mass="35649">MNRLEVIMVSIADVAKKSHVSKMTVSRVLNHPEQVSPEISDVVQRAINELGYVQQRAGRALATSRTYTVAFVMLDEVSNVDPYFGQLITYVSDYLYQEGYNLELHRSLNDHFYDIDGILVSGARAKDQAKLNALPFPLVAYGNQPEIASVDVDNKLGTMLAKEHLIASGYQHLIYLGIDLDEQFALERLNGFKAIDTSEHVTETIYQLPNSDKEARDFFNSLTVPPLTGVVTASDRLALGTLYSCYDKGLIVPNDVGIVGFDGIFINHLSPLNLTTIAQPLQQIAQTMVQTLLTAINSNHQTLNPSVIPPTLLQGETTTQLAD</sequence>
<evidence type="ECO:0000256" key="1">
    <source>
        <dbReference type="ARBA" id="ARBA00023015"/>
    </source>
</evidence>
<dbReference type="EMBL" id="RHGY01000001">
    <property type="protein sequence ID" value="RRG18738.1"/>
    <property type="molecule type" value="Genomic_DNA"/>
</dbReference>
<evidence type="ECO:0000256" key="3">
    <source>
        <dbReference type="ARBA" id="ARBA00023163"/>
    </source>
</evidence>
<protein>
    <submittedName>
        <fullName evidence="5">LacI family transcriptional regulator</fullName>
    </submittedName>
</protein>